<dbReference type="AlphaFoldDB" id="A0A2H3JPW4"/>
<dbReference type="OMA" id="ITELMLY"/>
<dbReference type="Proteomes" id="UP000218811">
    <property type="component" value="Unassembled WGS sequence"/>
</dbReference>
<evidence type="ECO:0000313" key="2">
    <source>
        <dbReference type="Proteomes" id="UP000218811"/>
    </source>
</evidence>
<name>A0A2H3JPW4_WOLCO</name>
<sequence>MSVSGNRWVESIQVVFTDKEEEQPANRVKELRGGATSINAGFRGKYVSFLLSYTPDPTLATTSFFVVVQRFALDDFEDLAKGAGGDYRHLVPVYDQSIETKITELMLYRSAKEMTGAERENMRSLGYSGVSENFNKGRGGDFLYLMWKTKDAI</sequence>
<keyword evidence="2" id="KW-1185">Reference proteome</keyword>
<dbReference type="OrthoDB" id="1046782at2759"/>
<dbReference type="Gene3D" id="2.100.10.50">
    <property type="match status" value="1"/>
</dbReference>
<accession>A0A2H3JPW4</accession>
<evidence type="ECO:0000313" key="1">
    <source>
        <dbReference type="EMBL" id="PCH40839.1"/>
    </source>
</evidence>
<dbReference type="EMBL" id="KB468113">
    <property type="protein sequence ID" value="PCH40839.1"/>
    <property type="molecule type" value="Genomic_DNA"/>
</dbReference>
<protein>
    <submittedName>
        <fullName evidence="1">Uncharacterized protein</fullName>
    </submittedName>
</protein>
<proteinExistence type="predicted"/>
<organism evidence="1 2">
    <name type="scientific">Wolfiporia cocos (strain MD-104)</name>
    <name type="common">Brown rot fungus</name>
    <dbReference type="NCBI Taxonomy" id="742152"/>
    <lineage>
        <taxon>Eukaryota</taxon>
        <taxon>Fungi</taxon>
        <taxon>Dikarya</taxon>
        <taxon>Basidiomycota</taxon>
        <taxon>Agaricomycotina</taxon>
        <taxon>Agaricomycetes</taxon>
        <taxon>Polyporales</taxon>
        <taxon>Phaeolaceae</taxon>
        <taxon>Wolfiporia</taxon>
    </lineage>
</organism>
<reference evidence="1 2" key="1">
    <citation type="journal article" date="2012" name="Science">
        <title>The Paleozoic origin of enzymatic lignin decomposition reconstructed from 31 fungal genomes.</title>
        <authorList>
            <person name="Floudas D."/>
            <person name="Binder M."/>
            <person name="Riley R."/>
            <person name="Barry K."/>
            <person name="Blanchette R.A."/>
            <person name="Henrissat B."/>
            <person name="Martinez A.T."/>
            <person name="Otillar R."/>
            <person name="Spatafora J.W."/>
            <person name="Yadav J.S."/>
            <person name="Aerts A."/>
            <person name="Benoit I."/>
            <person name="Boyd A."/>
            <person name="Carlson A."/>
            <person name="Copeland A."/>
            <person name="Coutinho P.M."/>
            <person name="de Vries R.P."/>
            <person name="Ferreira P."/>
            <person name="Findley K."/>
            <person name="Foster B."/>
            <person name="Gaskell J."/>
            <person name="Glotzer D."/>
            <person name="Gorecki P."/>
            <person name="Heitman J."/>
            <person name="Hesse C."/>
            <person name="Hori C."/>
            <person name="Igarashi K."/>
            <person name="Jurgens J.A."/>
            <person name="Kallen N."/>
            <person name="Kersten P."/>
            <person name="Kohler A."/>
            <person name="Kuees U."/>
            <person name="Kumar T.K.A."/>
            <person name="Kuo A."/>
            <person name="LaButti K."/>
            <person name="Larrondo L.F."/>
            <person name="Lindquist E."/>
            <person name="Ling A."/>
            <person name="Lombard V."/>
            <person name="Lucas S."/>
            <person name="Lundell T."/>
            <person name="Martin R."/>
            <person name="McLaughlin D.J."/>
            <person name="Morgenstern I."/>
            <person name="Morin E."/>
            <person name="Murat C."/>
            <person name="Nagy L.G."/>
            <person name="Nolan M."/>
            <person name="Ohm R.A."/>
            <person name="Patyshakuliyeva A."/>
            <person name="Rokas A."/>
            <person name="Ruiz-Duenas F.J."/>
            <person name="Sabat G."/>
            <person name="Salamov A."/>
            <person name="Samejima M."/>
            <person name="Schmutz J."/>
            <person name="Slot J.C."/>
            <person name="St John F."/>
            <person name="Stenlid J."/>
            <person name="Sun H."/>
            <person name="Sun S."/>
            <person name="Syed K."/>
            <person name="Tsang A."/>
            <person name="Wiebenga A."/>
            <person name="Young D."/>
            <person name="Pisabarro A."/>
            <person name="Eastwood D.C."/>
            <person name="Martin F."/>
            <person name="Cullen D."/>
            <person name="Grigoriev I.V."/>
            <person name="Hibbett D.S."/>
        </authorList>
    </citation>
    <scope>NUCLEOTIDE SEQUENCE [LARGE SCALE GENOMIC DNA]</scope>
    <source>
        <strain evidence="1 2">MD-104</strain>
    </source>
</reference>
<dbReference type="STRING" id="742152.A0A2H3JPW4"/>
<gene>
    <name evidence="1" type="ORF">WOLCODRAFT_162586</name>
</gene>